<protein>
    <recommendedName>
        <fullName evidence="2 5">Basal-body rod modification protein FlgD</fullName>
    </recommendedName>
</protein>
<evidence type="ECO:0000256" key="1">
    <source>
        <dbReference type="ARBA" id="ARBA00010577"/>
    </source>
</evidence>
<evidence type="ECO:0000313" key="8">
    <source>
        <dbReference type="EMBL" id="MFC5423003.1"/>
    </source>
</evidence>
<evidence type="ECO:0000259" key="7">
    <source>
        <dbReference type="Pfam" id="PF13861"/>
    </source>
</evidence>
<dbReference type="RefSeq" id="WP_377801198.1">
    <property type="nucleotide sequence ID" value="NZ_JBHSLW010000056.1"/>
</dbReference>
<dbReference type="Gene3D" id="2.30.30.910">
    <property type="match status" value="1"/>
</dbReference>
<feature type="domain" description="FlgD/Vpr Ig-like" evidence="6">
    <location>
        <begin position="110"/>
        <end position="176"/>
    </location>
</feature>
<reference evidence="9" key="1">
    <citation type="journal article" date="2019" name="Int. J. Syst. Evol. Microbiol.">
        <title>The Global Catalogue of Microorganisms (GCM) 10K type strain sequencing project: providing services to taxonomists for standard genome sequencing and annotation.</title>
        <authorList>
            <consortium name="The Broad Institute Genomics Platform"/>
            <consortium name="The Broad Institute Genome Sequencing Center for Infectious Disease"/>
            <person name="Wu L."/>
            <person name="Ma J."/>
        </authorList>
    </citation>
    <scope>NUCLEOTIDE SEQUENCE [LARGE SCALE GENOMIC DNA]</scope>
    <source>
        <strain evidence="9">NCAIM B.01391</strain>
    </source>
</reference>
<evidence type="ECO:0000313" key="9">
    <source>
        <dbReference type="Proteomes" id="UP001596053"/>
    </source>
</evidence>
<dbReference type="EMBL" id="JBHSLW010000056">
    <property type="protein sequence ID" value="MFC5423003.1"/>
    <property type="molecule type" value="Genomic_DNA"/>
</dbReference>
<keyword evidence="3 5" id="KW-1005">Bacterial flagellum biogenesis</keyword>
<comment type="function">
    <text evidence="4 5">Required for flagellar hook formation. May act as a scaffolding protein.</text>
</comment>
<keyword evidence="8" id="KW-0966">Cell projection</keyword>
<keyword evidence="8" id="KW-0969">Cilium</keyword>
<name>A0ABW0J0X3_9HYPH</name>
<dbReference type="Pfam" id="PF13860">
    <property type="entry name" value="FlgD_ig"/>
    <property type="match status" value="1"/>
</dbReference>
<organism evidence="8 9">
    <name type="scientific">Bosea eneae</name>
    <dbReference type="NCBI Taxonomy" id="151454"/>
    <lineage>
        <taxon>Bacteria</taxon>
        <taxon>Pseudomonadati</taxon>
        <taxon>Pseudomonadota</taxon>
        <taxon>Alphaproteobacteria</taxon>
        <taxon>Hyphomicrobiales</taxon>
        <taxon>Boseaceae</taxon>
        <taxon>Bosea</taxon>
    </lineage>
</organism>
<proteinExistence type="inferred from homology"/>
<sequence>MAVSNTGTWSPQQIAAAQNNTATGGTSIANNFDQFLTLLTTQLRNQNPLDPLDTNQFTQQLVQFAGVEQQLKQNETLTALLAVSKATTGASAIGFVGQTVTADGAATQLKDGNAEWKLNASKGGTGTITIKDAKGNVVYSGTKTLTAGDQTYSWDGKTATGANAPDGEYTITVDGTDVSGAAITVKTEITGKVDGIDFSSAVPTLLIGAIRVSLDKVKSVKSTA</sequence>
<evidence type="ECO:0000256" key="4">
    <source>
        <dbReference type="ARBA" id="ARBA00024746"/>
    </source>
</evidence>
<comment type="caution">
    <text evidence="8">The sequence shown here is derived from an EMBL/GenBank/DDBJ whole genome shotgun (WGS) entry which is preliminary data.</text>
</comment>
<comment type="similarity">
    <text evidence="1 5">Belongs to the FlgD family.</text>
</comment>
<dbReference type="Proteomes" id="UP001596053">
    <property type="component" value="Unassembled WGS sequence"/>
</dbReference>
<dbReference type="Pfam" id="PF13861">
    <property type="entry name" value="FLgD_tudor"/>
    <property type="match status" value="1"/>
</dbReference>
<gene>
    <name evidence="8" type="ORF">ACFPOB_25980</name>
</gene>
<dbReference type="InterPro" id="IPR005648">
    <property type="entry name" value="FlgD"/>
</dbReference>
<keyword evidence="9" id="KW-1185">Reference proteome</keyword>
<evidence type="ECO:0000256" key="3">
    <source>
        <dbReference type="ARBA" id="ARBA00022795"/>
    </source>
</evidence>
<dbReference type="InterPro" id="IPR025965">
    <property type="entry name" value="FlgD/Vpr_Ig-like"/>
</dbReference>
<dbReference type="Pfam" id="PF03963">
    <property type="entry name" value="FlgD"/>
    <property type="match status" value="1"/>
</dbReference>
<evidence type="ECO:0000259" key="6">
    <source>
        <dbReference type="Pfam" id="PF13860"/>
    </source>
</evidence>
<accession>A0ABW0J0X3</accession>
<evidence type="ECO:0000256" key="2">
    <source>
        <dbReference type="ARBA" id="ARBA00016013"/>
    </source>
</evidence>
<feature type="domain" description="FlgD Tudor-like" evidence="7">
    <location>
        <begin position="91"/>
        <end position="218"/>
    </location>
</feature>
<dbReference type="Gene3D" id="2.60.40.4070">
    <property type="match status" value="1"/>
</dbReference>
<evidence type="ECO:0000256" key="5">
    <source>
        <dbReference type="RuleBase" id="RU362076"/>
    </source>
</evidence>
<keyword evidence="8" id="KW-0282">Flagellum</keyword>
<dbReference type="InterPro" id="IPR025963">
    <property type="entry name" value="FLgD_Tudor"/>
</dbReference>